<dbReference type="InterPro" id="IPR036388">
    <property type="entry name" value="WH-like_DNA-bd_sf"/>
</dbReference>
<dbReference type="InterPro" id="IPR029058">
    <property type="entry name" value="AB_hydrolase_fold"/>
</dbReference>
<dbReference type="InterPro" id="IPR005158">
    <property type="entry name" value="BTAD"/>
</dbReference>
<dbReference type="SMART" id="SM01043">
    <property type="entry name" value="BTAD"/>
    <property type="match status" value="1"/>
</dbReference>
<dbReference type="PANTHER" id="PTHR35807">
    <property type="entry name" value="TRANSCRIPTIONAL REGULATOR REDD-RELATED"/>
    <property type="match status" value="1"/>
</dbReference>
<dbReference type="Pfam" id="PF03704">
    <property type="entry name" value="BTAD"/>
    <property type="match status" value="1"/>
</dbReference>
<dbReference type="GO" id="GO:0006355">
    <property type="term" value="P:regulation of DNA-templated transcription"/>
    <property type="evidence" value="ECO:0007669"/>
    <property type="project" value="InterPro"/>
</dbReference>
<dbReference type="EMBL" id="CP017637">
    <property type="protein sequence ID" value="APG11022.1"/>
    <property type="molecule type" value="Genomic_DNA"/>
</dbReference>
<dbReference type="Proteomes" id="UP000181962">
    <property type="component" value="Chromosome"/>
</dbReference>
<dbReference type="SUPFAM" id="SSF53474">
    <property type="entry name" value="alpha/beta-Hydrolases"/>
    <property type="match status" value="1"/>
</dbReference>
<dbReference type="SUPFAM" id="SSF48452">
    <property type="entry name" value="TPR-like"/>
    <property type="match status" value="1"/>
</dbReference>
<dbReference type="RefSeq" id="WP_081369236.1">
    <property type="nucleotide sequence ID" value="NZ_CP017637.1"/>
</dbReference>
<dbReference type="InterPro" id="IPR011990">
    <property type="entry name" value="TPR-like_helical_dom_sf"/>
</dbReference>
<reference evidence="3 4" key="1">
    <citation type="submission" date="2016-11" db="EMBL/GenBank/DDBJ databases">
        <title>Complete Genome Sequence of Bradyrhizobium sp. strain J5, an isolated from soybean nodule in Hokkaido.</title>
        <authorList>
            <person name="Kanehara K."/>
        </authorList>
    </citation>
    <scope>NUCLEOTIDE SEQUENCE [LARGE SCALE GENOMIC DNA]</scope>
    <source>
        <strain evidence="3 4">J5</strain>
    </source>
</reference>
<dbReference type="GO" id="GO:0003677">
    <property type="term" value="F:DNA binding"/>
    <property type="evidence" value="ECO:0007669"/>
    <property type="project" value="InterPro"/>
</dbReference>
<dbReference type="OrthoDB" id="7267294at2"/>
<dbReference type="Gene3D" id="1.10.10.10">
    <property type="entry name" value="Winged helix-like DNA-binding domain superfamily/Winged helix DNA-binding domain"/>
    <property type="match status" value="1"/>
</dbReference>
<dbReference type="InterPro" id="IPR016032">
    <property type="entry name" value="Sig_transdc_resp-reg_C-effctor"/>
</dbReference>
<accession>A0A1L3FCP8</accession>
<proteinExistence type="predicted"/>
<evidence type="ECO:0000259" key="2">
    <source>
        <dbReference type="SMART" id="SM01043"/>
    </source>
</evidence>
<gene>
    <name evidence="3" type="ORF">BKD09_22060</name>
</gene>
<evidence type="ECO:0000256" key="1">
    <source>
        <dbReference type="SAM" id="MobiDB-lite"/>
    </source>
</evidence>
<dbReference type="Gene3D" id="1.25.40.10">
    <property type="entry name" value="Tetratricopeptide repeat domain"/>
    <property type="match status" value="1"/>
</dbReference>
<dbReference type="PRINTS" id="PR00111">
    <property type="entry name" value="ABHYDROLASE"/>
</dbReference>
<dbReference type="Pfam" id="PF00561">
    <property type="entry name" value="Abhydrolase_1"/>
    <property type="match status" value="1"/>
</dbReference>
<dbReference type="SUPFAM" id="SSF46894">
    <property type="entry name" value="C-terminal effector domain of the bipartite response regulators"/>
    <property type="match status" value="1"/>
</dbReference>
<dbReference type="InterPro" id="IPR000073">
    <property type="entry name" value="AB_hydrolase_1"/>
</dbReference>
<sequence length="538" mass="60149">MPRLTLLGSFSMDRGGPVTLRNKKAQALVAFLAMNPGVVHVRERLAALLWPDSHEDAARQSLRQCISMLRHDCAELPLSADHDLLGFDIGAVTTDVVEFKDAVSDPSIANLKRAAELYRGPFLEGLNARSDLFDEWLLGERTRLRAVATSAFHTLLQELQLIGAREEAIALALRLLAIDPLQEEVDCALMRLYSEQGQTALALRQYKRCEAILRKELNVEPDQETRALYQQLLRHRSQHRGPPGDVAAAEPAASPRQLKQNVRTCTARDGVRIAYASVGAGPPLVKAANWLNHLEFDFASPVWQHWIEALSRDNTFLRYDERGTGLSDWDVFDISFDAFVRDLETVVDAAGLERFPLLGISQGCAISIAYAVKHPERVSHLVLYGGYAKGWRHQDPSNVACREALTTLVLEGWGQESPVFRQIFTSLFIPEANAEQAQWFNDLQRITTSPQNAFKLTNIFGEIDVRHLLQDVRTPTLVLHARADASVKFTEGQELAARIKGATFVPLESPNHILLGTEPAWSVFLDSVRRFLAPDRCR</sequence>
<feature type="domain" description="Bacterial transcriptional activator" evidence="2">
    <location>
        <begin position="94"/>
        <end position="233"/>
    </location>
</feature>
<organism evidence="3 4">
    <name type="scientific">Bradyrhizobium japonicum</name>
    <dbReference type="NCBI Taxonomy" id="375"/>
    <lineage>
        <taxon>Bacteria</taxon>
        <taxon>Pseudomonadati</taxon>
        <taxon>Pseudomonadota</taxon>
        <taxon>Alphaproteobacteria</taxon>
        <taxon>Hyphomicrobiales</taxon>
        <taxon>Nitrobacteraceae</taxon>
        <taxon>Bradyrhizobium</taxon>
    </lineage>
</organism>
<evidence type="ECO:0000313" key="4">
    <source>
        <dbReference type="Proteomes" id="UP000181962"/>
    </source>
</evidence>
<dbReference type="AlphaFoldDB" id="A0A1L3FCP8"/>
<dbReference type="InterPro" id="IPR051677">
    <property type="entry name" value="AfsR-DnrI-RedD_regulator"/>
</dbReference>
<dbReference type="Gene3D" id="3.40.50.1820">
    <property type="entry name" value="alpha/beta hydrolase"/>
    <property type="match status" value="1"/>
</dbReference>
<feature type="region of interest" description="Disordered" evidence="1">
    <location>
        <begin position="237"/>
        <end position="259"/>
    </location>
</feature>
<protein>
    <recommendedName>
        <fullName evidence="2">Bacterial transcriptional activator domain-containing protein</fullName>
    </recommendedName>
</protein>
<evidence type="ECO:0000313" key="3">
    <source>
        <dbReference type="EMBL" id="APG11022.1"/>
    </source>
</evidence>
<name>A0A1L3FCP8_BRAJP</name>